<name>A0ABN6M765_9BACT</name>
<feature type="transmembrane region" description="Helical" evidence="1">
    <location>
        <begin position="383"/>
        <end position="408"/>
    </location>
</feature>
<feature type="transmembrane region" description="Helical" evidence="1">
    <location>
        <begin position="913"/>
        <end position="934"/>
    </location>
</feature>
<organism evidence="2 3">
    <name type="scientific">Desulfofustis limnaeus</name>
    <dbReference type="NCBI Taxonomy" id="2740163"/>
    <lineage>
        <taxon>Bacteria</taxon>
        <taxon>Pseudomonadati</taxon>
        <taxon>Thermodesulfobacteriota</taxon>
        <taxon>Desulfobulbia</taxon>
        <taxon>Desulfobulbales</taxon>
        <taxon>Desulfocapsaceae</taxon>
        <taxon>Desulfofustis</taxon>
    </lineage>
</organism>
<dbReference type="Pfam" id="PF00873">
    <property type="entry name" value="ACR_tran"/>
    <property type="match status" value="1"/>
</dbReference>
<dbReference type="PRINTS" id="PR00702">
    <property type="entry name" value="ACRIFLAVINRP"/>
</dbReference>
<feature type="transmembrane region" description="Helical" evidence="1">
    <location>
        <begin position="887"/>
        <end position="907"/>
    </location>
</feature>
<feature type="transmembrane region" description="Helical" evidence="1">
    <location>
        <begin position="461"/>
        <end position="484"/>
    </location>
</feature>
<dbReference type="RefSeq" id="WP_284152007.1">
    <property type="nucleotide sequence ID" value="NZ_AP025516.1"/>
</dbReference>
<feature type="transmembrane region" description="Helical" evidence="1">
    <location>
        <begin position="994"/>
        <end position="1017"/>
    </location>
</feature>
<dbReference type="PANTHER" id="PTHR32063">
    <property type="match status" value="1"/>
</dbReference>
<sequence>MNISAFTTSRPIFTIMVTLIVILIGIVSLSRLPIDLLPEISYPALSVSTDYGNAAPEEVEKLVTEVIEGAVSAIQGIEEVTSESSEGNSQVRVSFTWGTDLDAATNDVRDRLDRIIDNLPEDVDRPQIRKFDPNSAPILIYGAASDLDPIELRRLIDDQVSYRIEQVPGVASLDVWGGLEREIRIEIDPDRLQALRLSLDRVRDAIRNANISLPAGTIESGNTEIRLRTPGELTSVSQLLDLVIDRRGTVPIYLKQVASVSDTHAEITRIVRINGKPGVRLGVRKQSGTNTVEVARQAKEVVDQINRDFPQIQLIPIIDTSEYIERSLANVGRTILYGGMLAILVLLAFLRNIRATLVVTTAIPVAIISTFAMMYFGNLTLNLMTLGGLALGVGMMVDNSIVVLENILRRQQTLNESPKEAAINGTREVAGAIVASTCTTLAIFVPMLFAQEISGLLFRQLTYVIAFSLICSLVVALTLVPMLTRLFLGIRREKGGLLKRLAERLGHLHERLNTAYAALLDSALAHPATSVLVVLILFGSTLTLIPRIGTEFMPASDEGEVRVDLQMAGGTRLEVLDQTMAELEQVVNGAVPEMRAVVVYHGSSGGRGDSAGGTIRLSLVPLSERERSSAQVAADLRREIGIVPGSEVRVRAGQGMFLLSRLLGSGEENLEIEVRGYDLDTLDRLAATVEDRIQDLPGITDTRRGREQGVPQQLLEIDRARADDLGLSVAQIARTLETALSGTSAGQFRDGSGEEVDILVRLKDAKLLTIEELLTLTITNEAGQAVSLRNLLTPRPSLGPVEIERKNQQRLVVVSANVTDRPLGEVAAEVQQQLNNIPRPRGYEIVMAGDVEEQAESFREMLIGIILATVLVYMVMASLYESLLSPTVVMFSVPLPLIGVVLTLLATGTTFNVQSFIGSIMLVGIVVNNAILIVDRANTLFRDNGFPLLEAVQQAGRDRLRPVLMTSLTTVLSLLPLALGIGEGSEMQAPLARTVLGGLLSAALITLVFIPVLYLLFNRRNERLRDAHTSE</sequence>
<reference evidence="2 3" key="1">
    <citation type="submission" date="2022-01" db="EMBL/GenBank/DDBJ databases">
        <title>Desulfofustis limnae sp. nov., a novel mesophilic sulfate-reducing bacterium isolated from marsh soil.</title>
        <authorList>
            <person name="Watanabe M."/>
            <person name="Takahashi A."/>
            <person name="Kojima H."/>
            <person name="Fukui M."/>
        </authorList>
    </citation>
    <scope>NUCLEOTIDE SEQUENCE [LARGE SCALE GENOMIC DNA]</scope>
    <source>
        <strain evidence="2 3">PPLL</strain>
    </source>
</reference>
<keyword evidence="1" id="KW-0472">Membrane</keyword>
<feature type="transmembrane region" description="Helical" evidence="1">
    <location>
        <begin position="12"/>
        <end position="32"/>
    </location>
</feature>
<feature type="transmembrane region" description="Helical" evidence="1">
    <location>
        <begin position="514"/>
        <end position="538"/>
    </location>
</feature>
<dbReference type="Proteomes" id="UP000830055">
    <property type="component" value="Chromosome"/>
</dbReference>
<protein>
    <submittedName>
        <fullName evidence="2">Acriflavin resistance protein</fullName>
    </submittedName>
</protein>
<proteinExistence type="predicted"/>
<dbReference type="Gene3D" id="3.30.70.1320">
    <property type="entry name" value="Multidrug efflux transporter AcrB pore domain like"/>
    <property type="match status" value="1"/>
</dbReference>
<dbReference type="Gene3D" id="3.30.70.1440">
    <property type="entry name" value="Multidrug efflux transporter AcrB pore domain"/>
    <property type="match status" value="1"/>
</dbReference>
<dbReference type="SUPFAM" id="SSF82693">
    <property type="entry name" value="Multidrug efflux transporter AcrB pore domain, PN1, PN2, PC1 and PC2 subdomains"/>
    <property type="match status" value="3"/>
</dbReference>
<gene>
    <name evidence="2" type="ORF">DPPLL_30350</name>
</gene>
<dbReference type="InterPro" id="IPR001036">
    <property type="entry name" value="Acrflvin-R"/>
</dbReference>
<evidence type="ECO:0000256" key="1">
    <source>
        <dbReference type="SAM" id="Phobius"/>
    </source>
</evidence>
<dbReference type="InterPro" id="IPR027463">
    <property type="entry name" value="AcrB_DN_DC_subdom"/>
</dbReference>
<feature type="transmembrane region" description="Helical" evidence="1">
    <location>
        <begin position="429"/>
        <end position="449"/>
    </location>
</feature>
<evidence type="ECO:0000313" key="3">
    <source>
        <dbReference type="Proteomes" id="UP000830055"/>
    </source>
</evidence>
<dbReference type="SUPFAM" id="SSF82866">
    <property type="entry name" value="Multidrug efflux transporter AcrB transmembrane domain"/>
    <property type="match status" value="2"/>
</dbReference>
<dbReference type="Gene3D" id="1.20.1640.10">
    <property type="entry name" value="Multidrug efflux transporter AcrB transmembrane domain"/>
    <property type="match status" value="2"/>
</dbReference>
<keyword evidence="1" id="KW-0812">Transmembrane</keyword>
<dbReference type="SUPFAM" id="SSF82714">
    <property type="entry name" value="Multidrug efflux transporter AcrB TolC docking domain, DN and DC subdomains"/>
    <property type="match status" value="2"/>
</dbReference>
<feature type="transmembrane region" description="Helical" evidence="1">
    <location>
        <begin position="334"/>
        <end position="350"/>
    </location>
</feature>
<keyword evidence="3" id="KW-1185">Reference proteome</keyword>
<feature type="transmembrane region" description="Helical" evidence="1">
    <location>
        <begin position="861"/>
        <end position="880"/>
    </location>
</feature>
<keyword evidence="1" id="KW-1133">Transmembrane helix</keyword>
<dbReference type="PANTHER" id="PTHR32063:SF0">
    <property type="entry name" value="SWARMING MOTILITY PROTEIN SWRC"/>
    <property type="match status" value="1"/>
</dbReference>
<feature type="transmembrane region" description="Helical" evidence="1">
    <location>
        <begin position="963"/>
        <end position="982"/>
    </location>
</feature>
<dbReference type="Gene3D" id="3.30.70.1430">
    <property type="entry name" value="Multidrug efflux transporter AcrB pore domain"/>
    <property type="match status" value="2"/>
</dbReference>
<accession>A0ABN6M765</accession>
<evidence type="ECO:0000313" key="2">
    <source>
        <dbReference type="EMBL" id="BDD88670.1"/>
    </source>
</evidence>
<feature type="transmembrane region" description="Helical" evidence="1">
    <location>
        <begin position="357"/>
        <end position="377"/>
    </location>
</feature>
<dbReference type="Gene3D" id="3.30.2090.10">
    <property type="entry name" value="Multidrug efflux transporter AcrB TolC docking domain, DN and DC subdomains"/>
    <property type="match status" value="2"/>
</dbReference>
<dbReference type="EMBL" id="AP025516">
    <property type="protein sequence ID" value="BDD88670.1"/>
    <property type="molecule type" value="Genomic_DNA"/>
</dbReference>